<name>A0A2S2BPU6_9NOCA</name>
<accession>A0A2S2BPU6</accession>
<reference evidence="2 3" key="1">
    <citation type="submission" date="2017-05" db="EMBL/GenBank/DDBJ databases">
        <title>Isolation of Rhodococcus sp. S2-17 biodegrading of BP-3.</title>
        <authorList>
            <person name="Lee Y."/>
            <person name="Kim K.H."/>
            <person name="Chun B.H."/>
            <person name="Jung H.S."/>
            <person name="Jeon C.O."/>
        </authorList>
    </citation>
    <scope>NUCLEOTIDE SEQUENCE [LARGE SCALE GENOMIC DNA]</scope>
    <source>
        <strain evidence="2 3">S2-17</strain>
    </source>
</reference>
<dbReference type="KEGG" id="roz:CBI38_02420"/>
<dbReference type="SUPFAM" id="SSF48498">
    <property type="entry name" value="Tetracyclin repressor-like, C-terminal domain"/>
    <property type="match status" value="1"/>
</dbReference>
<feature type="domain" description="BetI-type transcriptional repressor C-terminal" evidence="1">
    <location>
        <begin position="2"/>
        <end position="57"/>
    </location>
</feature>
<evidence type="ECO:0000313" key="3">
    <source>
        <dbReference type="Proteomes" id="UP000245711"/>
    </source>
</evidence>
<proteinExistence type="predicted"/>
<dbReference type="Proteomes" id="UP000245711">
    <property type="component" value="Chromosome"/>
</dbReference>
<dbReference type="Pfam" id="PF13977">
    <property type="entry name" value="TetR_C_6"/>
    <property type="match status" value="1"/>
</dbReference>
<sequence>MLAGLAAHGYVAPKRDIDAEAMRLHALVDGAAMHALLSETDTAETAQRMIAEHLHGLA</sequence>
<evidence type="ECO:0000259" key="1">
    <source>
        <dbReference type="Pfam" id="PF13977"/>
    </source>
</evidence>
<dbReference type="InterPro" id="IPR036271">
    <property type="entry name" value="Tet_transcr_reg_TetR-rel_C_sf"/>
</dbReference>
<dbReference type="AlphaFoldDB" id="A0A2S2BPU6"/>
<keyword evidence="3" id="KW-1185">Reference proteome</keyword>
<protein>
    <recommendedName>
        <fullName evidence="1">BetI-type transcriptional repressor C-terminal domain-containing protein</fullName>
    </recommendedName>
</protein>
<evidence type="ECO:0000313" key="2">
    <source>
        <dbReference type="EMBL" id="AWK70593.1"/>
    </source>
</evidence>
<dbReference type="EMBL" id="CP021354">
    <property type="protein sequence ID" value="AWK70593.1"/>
    <property type="molecule type" value="Genomic_DNA"/>
</dbReference>
<dbReference type="Gene3D" id="1.10.357.10">
    <property type="entry name" value="Tetracycline Repressor, domain 2"/>
    <property type="match status" value="1"/>
</dbReference>
<organism evidence="2 3">
    <name type="scientific">Rhodococcus oxybenzonivorans</name>
    <dbReference type="NCBI Taxonomy" id="1990687"/>
    <lineage>
        <taxon>Bacteria</taxon>
        <taxon>Bacillati</taxon>
        <taxon>Actinomycetota</taxon>
        <taxon>Actinomycetes</taxon>
        <taxon>Mycobacteriales</taxon>
        <taxon>Nocardiaceae</taxon>
        <taxon>Rhodococcus</taxon>
    </lineage>
</organism>
<dbReference type="OrthoDB" id="9816296at2"/>
<dbReference type="InterPro" id="IPR039538">
    <property type="entry name" value="BetI_C"/>
</dbReference>
<gene>
    <name evidence="2" type="ORF">CBI38_02420</name>
</gene>